<dbReference type="PANTHER" id="PTHR43132">
    <property type="entry name" value="ARSENICAL RESISTANCE OPERON REPRESSOR ARSR-RELATED"/>
    <property type="match status" value="1"/>
</dbReference>
<name>A0A2X1BAN9_BREVE</name>
<dbReference type="PROSITE" id="PS50987">
    <property type="entry name" value="HTH_ARSR_2"/>
    <property type="match status" value="1"/>
</dbReference>
<accession>A0A2X1BAN9</accession>
<evidence type="ECO:0000256" key="1">
    <source>
        <dbReference type="ARBA" id="ARBA00023015"/>
    </source>
</evidence>
<keyword evidence="3" id="KW-0804">Transcription</keyword>
<dbReference type="NCBIfam" id="NF033788">
    <property type="entry name" value="HTH_metalloreg"/>
    <property type="match status" value="1"/>
</dbReference>
<evidence type="ECO:0000259" key="4">
    <source>
        <dbReference type="PROSITE" id="PS50987"/>
    </source>
</evidence>
<gene>
    <name evidence="5" type="ORF">NCTC11166_01581</name>
</gene>
<dbReference type="EMBL" id="UAQP01000005">
    <property type="protein sequence ID" value="SPU53510.1"/>
    <property type="molecule type" value="Genomic_DNA"/>
</dbReference>
<reference evidence="5 6" key="1">
    <citation type="submission" date="2018-06" db="EMBL/GenBank/DDBJ databases">
        <authorList>
            <consortium name="Pathogen Informatics"/>
            <person name="Doyle S."/>
        </authorList>
    </citation>
    <scope>NUCLEOTIDE SEQUENCE [LARGE SCALE GENOMIC DNA]</scope>
    <source>
        <strain evidence="5 6">NCTC11166</strain>
    </source>
</reference>
<keyword evidence="2" id="KW-0238">DNA-binding</keyword>
<dbReference type="Pfam" id="PF12840">
    <property type="entry name" value="HTH_20"/>
    <property type="match status" value="1"/>
</dbReference>
<dbReference type="PANTHER" id="PTHR43132:SF2">
    <property type="entry name" value="ARSENICAL RESISTANCE OPERON REPRESSOR ARSR-RELATED"/>
    <property type="match status" value="1"/>
</dbReference>
<protein>
    <submittedName>
        <fullName evidence="5">Helix-turn-helix domain</fullName>
    </submittedName>
</protein>
<dbReference type="InterPro" id="IPR036390">
    <property type="entry name" value="WH_DNA-bd_sf"/>
</dbReference>
<sequence>MESEDAILALAALAQSTRLEVFRLLVRHEPDGLPAGEIAQALAVPANTMSSHLGVLSRAKLVSFERHSRSIVYRADLERVRGLVMFLLKDCCQGRSELCAPLLAELACCD</sequence>
<dbReference type="InterPro" id="IPR036388">
    <property type="entry name" value="WH-like_DNA-bd_sf"/>
</dbReference>
<keyword evidence="1" id="KW-0805">Transcription regulation</keyword>
<dbReference type="GO" id="GO:0003700">
    <property type="term" value="F:DNA-binding transcription factor activity"/>
    <property type="evidence" value="ECO:0007669"/>
    <property type="project" value="InterPro"/>
</dbReference>
<dbReference type="InterPro" id="IPR001845">
    <property type="entry name" value="HTH_ArsR_DNA-bd_dom"/>
</dbReference>
<evidence type="ECO:0000256" key="3">
    <source>
        <dbReference type="ARBA" id="ARBA00023163"/>
    </source>
</evidence>
<dbReference type="AlphaFoldDB" id="A0A2X1BAN9"/>
<dbReference type="Gene3D" id="1.10.10.10">
    <property type="entry name" value="Winged helix-like DNA-binding domain superfamily/Winged helix DNA-binding domain"/>
    <property type="match status" value="1"/>
</dbReference>
<feature type="domain" description="HTH arsR-type" evidence="4">
    <location>
        <begin position="1"/>
        <end position="95"/>
    </location>
</feature>
<dbReference type="SUPFAM" id="SSF46785">
    <property type="entry name" value="Winged helix' DNA-binding domain"/>
    <property type="match status" value="1"/>
</dbReference>
<dbReference type="GO" id="GO:0003677">
    <property type="term" value="F:DNA binding"/>
    <property type="evidence" value="ECO:0007669"/>
    <property type="project" value="UniProtKB-KW"/>
</dbReference>
<dbReference type="CDD" id="cd00090">
    <property type="entry name" value="HTH_ARSR"/>
    <property type="match status" value="1"/>
</dbReference>
<dbReference type="RefSeq" id="WP_112862363.1">
    <property type="nucleotide sequence ID" value="NZ_UAQP01000005.1"/>
</dbReference>
<dbReference type="SMART" id="SM00418">
    <property type="entry name" value="HTH_ARSR"/>
    <property type="match status" value="1"/>
</dbReference>
<evidence type="ECO:0000256" key="2">
    <source>
        <dbReference type="ARBA" id="ARBA00023125"/>
    </source>
</evidence>
<dbReference type="Proteomes" id="UP000251186">
    <property type="component" value="Unassembled WGS sequence"/>
</dbReference>
<dbReference type="InterPro" id="IPR011991">
    <property type="entry name" value="ArsR-like_HTH"/>
</dbReference>
<evidence type="ECO:0000313" key="5">
    <source>
        <dbReference type="EMBL" id="SPU53510.1"/>
    </source>
</evidence>
<organism evidence="5 6">
    <name type="scientific">Brevundimonas vesicularis</name>
    <name type="common">Pseudomonas vesicularis</name>
    <dbReference type="NCBI Taxonomy" id="41276"/>
    <lineage>
        <taxon>Bacteria</taxon>
        <taxon>Pseudomonadati</taxon>
        <taxon>Pseudomonadota</taxon>
        <taxon>Alphaproteobacteria</taxon>
        <taxon>Caulobacterales</taxon>
        <taxon>Caulobacteraceae</taxon>
        <taxon>Brevundimonas</taxon>
    </lineage>
</organism>
<evidence type="ECO:0000313" key="6">
    <source>
        <dbReference type="Proteomes" id="UP000251186"/>
    </source>
</evidence>
<dbReference type="InterPro" id="IPR051011">
    <property type="entry name" value="Metal_resp_trans_reg"/>
</dbReference>
<proteinExistence type="predicted"/>